<dbReference type="InterPro" id="IPR029033">
    <property type="entry name" value="His_PPase_superfam"/>
</dbReference>
<gene>
    <name evidence="3" type="ORF">HNQ65_003372</name>
</gene>
<keyword evidence="1" id="KW-0378">Hydrolase</keyword>
<evidence type="ECO:0000256" key="2">
    <source>
        <dbReference type="SAM" id="SignalP"/>
    </source>
</evidence>
<dbReference type="AlphaFoldDB" id="A0A7W8DL39"/>
<proteinExistence type="predicted"/>
<dbReference type="Gene3D" id="3.40.50.1240">
    <property type="entry name" value="Phosphoglycerate mutase-like"/>
    <property type="match status" value="1"/>
</dbReference>
<keyword evidence="4" id="KW-1185">Reference proteome</keyword>
<dbReference type="PANTHER" id="PTHR20935:SF1">
    <property type="entry name" value="SLL1549 PROTEIN"/>
    <property type="match status" value="1"/>
</dbReference>
<dbReference type="InterPro" id="IPR051021">
    <property type="entry name" value="Mito_Ser/Thr_phosphatase"/>
</dbReference>
<dbReference type="InterPro" id="IPR013078">
    <property type="entry name" value="His_Pase_superF_clade-1"/>
</dbReference>
<feature type="chain" id="PRO_5030718744" evidence="2">
    <location>
        <begin position="20"/>
        <end position="204"/>
    </location>
</feature>
<evidence type="ECO:0000256" key="1">
    <source>
        <dbReference type="ARBA" id="ARBA00022801"/>
    </source>
</evidence>
<comment type="caution">
    <text evidence="3">The sequence shown here is derived from an EMBL/GenBank/DDBJ whole genome shotgun (WGS) entry which is preliminary data.</text>
</comment>
<dbReference type="SUPFAM" id="SSF53254">
    <property type="entry name" value="Phosphoglycerate mutase-like"/>
    <property type="match status" value="1"/>
</dbReference>
<name>A0A7W8DL39_9BACT</name>
<organism evidence="3 4">
    <name type="scientific">Prosthecobacter vanneervenii</name>
    <dbReference type="NCBI Taxonomy" id="48466"/>
    <lineage>
        <taxon>Bacteria</taxon>
        <taxon>Pseudomonadati</taxon>
        <taxon>Verrucomicrobiota</taxon>
        <taxon>Verrucomicrobiia</taxon>
        <taxon>Verrucomicrobiales</taxon>
        <taxon>Verrucomicrobiaceae</taxon>
        <taxon>Prosthecobacter</taxon>
    </lineage>
</organism>
<accession>A0A7W8DL39</accession>
<dbReference type="GO" id="GO:0016787">
    <property type="term" value="F:hydrolase activity"/>
    <property type="evidence" value="ECO:0007669"/>
    <property type="project" value="UniProtKB-KW"/>
</dbReference>
<dbReference type="CDD" id="cd07040">
    <property type="entry name" value="HP"/>
    <property type="match status" value="1"/>
</dbReference>
<keyword evidence="2" id="KW-0732">Signal</keyword>
<dbReference type="RefSeq" id="WP_184340935.1">
    <property type="nucleotide sequence ID" value="NZ_JACHIG010000007.1"/>
</dbReference>
<evidence type="ECO:0000313" key="4">
    <source>
        <dbReference type="Proteomes" id="UP000590740"/>
    </source>
</evidence>
<sequence length="204" mass="21760">MHKLLLHLLACLSLASAQAPDTLTALVAQLRAGGHVIFIRHPQTNPDQADTDPLHLDNVFAQRHLTHEGRQQARDLGAAFQRLGIPVGRVLCSRFYRAQEAAILLGLGKPESLLDVTEGGLVVSPNENKRRAGALRQLLGTAPTDGKNLIIVSHRPSLVDAAGAEFADLREGEAVVFQPAAGGGFQCIGRVFPPAKWAAAVAPR</sequence>
<feature type="signal peptide" evidence="2">
    <location>
        <begin position="1"/>
        <end position="19"/>
    </location>
</feature>
<dbReference type="PANTHER" id="PTHR20935">
    <property type="entry name" value="PHOSPHOGLYCERATE MUTASE-RELATED"/>
    <property type="match status" value="1"/>
</dbReference>
<dbReference type="Pfam" id="PF00300">
    <property type="entry name" value="His_Phos_1"/>
    <property type="match status" value="1"/>
</dbReference>
<dbReference type="Proteomes" id="UP000590740">
    <property type="component" value="Unassembled WGS sequence"/>
</dbReference>
<dbReference type="EMBL" id="JACHIG010000007">
    <property type="protein sequence ID" value="MBB5033782.1"/>
    <property type="molecule type" value="Genomic_DNA"/>
</dbReference>
<evidence type="ECO:0000313" key="3">
    <source>
        <dbReference type="EMBL" id="MBB5033782.1"/>
    </source>
</evidence>
<reference evidence="3 4" key="1">
    <citation type="submission" date="2020-08" db="EMBL/GenBank/DDBJ databases">
        <title>Genomic Encyclopedia of Type Strains, Phase IV (KMG-IV): sequencing the most valuable type-strain genomes for metagenomic binning, comparative biology and taxonomic classification.</title>
        <authorList>
            <person name="Goeker M."/>
        </authorList>
    </citation>
    <scope>NUCLEOTIDE SEQUENCE [LARGE SCALE GENOMIC DNA]</scope>
    <source>
        <strain evidence="3 4">DSM 12252</strain>
    </source>
</reference>
<protein>
    <submittedName>
        <fullName evidence="3">Broad specificity phosphatase PhoE</fullName>
    </submittedName>
</protein>